<dbReference type="Proteomes" id="UP000309128">
    <property type="component" value="Unassembled WGS sequence"/>
</dbReference>
<comment type="caution">
    <text evidence="2">The sequence shown here is derived from an EMBL/GenBank/DDBJ whole genome shotgun (WGS) entry which is preliminary data.</text>
</comment>
<dbReference type="Pfam" id="PF22422">
    <property type="entry name" value="MGH1-like_GH"/>
    <property type="match status" value="1"/>
</dbReference>
<gene>
    <name evidence="2" type="ORF">ETD86_54170</name>
</gene>
<keyword evidence="3" id="KW-1185">Reference proteome</keyword>
<name>A0A5S4EUE0_9ACTN</name>
<feature type="non-terminal residue" evidence="2">
    <location>
        <position position="1"/>
    </location>
</feature>
<reference evidence="2 3" key="1">
    <citation type="submission" date="2019-05" db="EMBL/GenBank/DDBJ databases">
        <title>Draft genome sequence of Nonomuraea turkmeniaca DSM 43926.</title>
        <authorList>
            <person name="Saricaoglu S."/>
            <person name="Isik K."/>
        </authorList>
    </citation>
    <scope>NUCLEOTIDE SEQUENCE [LARGE SCALE GENOMIC DNA]</scope>
    <source>
        <strain evidence="2 3">DSM 43926</strain>
    </source>
</reference>
<dbReference type="SUPFAM" id="SSF48208">
    <property type="entry name" value="Six-hairpin glycosidases"/>
    <property type="match status" value="1"/>
</dbReference>
<evidence type="ECO:0000259" key="1">
    <source>
        <dbReference type="Pfam" id="PF22422"/>
    </source>
</evidence>
<evidence type="ECO:0000313" key="3">
    <source>
        <dbReference type="Proteomes" id="UP000309128"/>
    </source>
</evidence>
<dbReference type="InterPro" id="IPR012341">
    <property type="entry name" value="6hp_glycosidase-like_sf"/>
</dbReference>
<dbReference type="GO" id="GO:0005975">
    <property type="term" value="P:carbohydrate metabolic process"/>
    <property type="evidence" value="ECO:0007669"/>
    <property type="project" value="InterPro"/>
</dbReference>
<dbReference type="Gene3D" id="1.50.10.10">
    <property type="match status" value="1"/>
</dbReference>
<dbReference type="InterPro" id="IPR008928">
    <property type="entry name" value="6-hairpin_glycosidase_sf"/>
</dbReference>
<sequence>PIALAEAQGYVYAAYLARAHFAHEQGDDATERRCVRRAMEVRQTFNERFWLPGPGYYAMGLDGGGRPIDGLGSNMGHCLWSGIVDEDKAASVAAHLLSPEMFTGYGVRTLASSMGAYNPMSYHNGSVWPHDNAIIAAGLMRYGFVEEAQRIAIGLLAAGQAFGGRLPELFCGFDQAEFREPIPYPTSCSPQAWAAAAPIHLLRTLLRLDPWVPYGKIWLVPALPDGFGALEITDLPVAGARITVGVRDDGRTPVVSGLPEGIELLTEPRRPVSDAYRSTVADRTYGLATP</sequence>
<feature type="domain" description="Mannosylglycerate hydrolase MGH1-like glycoside hydrolase" evidence="1">
    <location>
        <begin position="8"/>
        <end position="156"/>
    </location>
</feature>
<organism evidence="2 3">
    <name type="scientific">Nonomuraea turkmeniaca</name>
    <dbReference type="NCBI Taxonomy" id="103838"/>
    <lineage>
        <taxon>Bacteria</taxon>
        <taxon>Bacillati</taxon>
        <taxon>Actinomycetota</taxon>
        <taxon>Actinomycetes</taxon>
        <taxon>Streptosporangiales</taxon>
        <taxon>Streptosporangiaceae</taxon>
        <taxon>Nonomuraea</taxon>
    </lineage>
</organism>
<dbReference type="RefSeq" id="WP_425465719.1">
    <property type="nucleotide sequence ID" value="NZ_VCKY01000510.1"/>
</dbReference>
<dbReference type="AlphaFoldDB" id="A0A5S4EUE0"/>
<protein>
    <submittedName>
        <fullName evidence="2">Amylo-alpha-1,6-glucosidase</fullName>
    </submittedName>
</protein>
<accession>A0A5S4EUE0</accession>
<dbReference type="InterPro" id="IPR054491">
    <property type="entry name" value="MGH1-like_GH"/>
</dbReference>
<proteinExistence type="predicted"/>
<dbReference type="EMBL" id="VCKY01000510">
    <property type="protein sequence ID" value="TMR02640.1"/>
    <property type="molecule type" value="Genomic_DNA"/>
</dbReference>
<evidence type="ECO:0000313" key="2">
    <source>
        <dbReference type="EMBL" id="TMR02640.1"/>
    </source>
</evidence>